<protein>
    <submittedName>
        <fullName evidence="1">Uncharacterized protein</fullName>
    </submittedName>
</protein>
<proteinExistence type="predicted"/>
<dbReference type="EMBL" id="CP017241">
    <property type="protein sequence ID" value="APO75107.1"/>
    <property type="molecule type" value="Genomic_DNA"/>
</dbReference>
<reference evidence="1 2" key="1">
    <citation type="submission" date="2016-09" db="EMBL/GenBank/DDBJ databases">
        <title>The complete genome sequences of Rhizobium gallicum, symbiovars gallicum and phaseoli, symbionts associated to common bean (Phaseolus vulgaris).</title>
        <authorList>
            <person name="Bustos P."/>
            <person name="Santamaria R.I."/>
            <person name="Perez-Carrascal O.M."/>
            <person name="Juarez S."/>
            <person name="Lozano L."/>
            <person name="Martinez-Flores I."/>
            <person name="Martinez-Romero E."/>
            <person name="Cevallos M."/>
            <person name="Romero D."/>
            <person name="Davila G."/>
            <person name="Gonzalez V."/>
        </authorList>
    </citation>
    <scope>NUCLEOTIDE SEQUENCE [LARGE SCALE GENOMIC DNA]</scope>
    <source>
        <strain evidence="1 2">8C-3</strain>
    </source>
</reference>
<dbReference type="RefSeq" id="WP_074061509.1">
    <property type="nucleotide sequence ID" value="NZ_CP017241.1"/>
</dbReference>
<gene>
    <name evidence="1" type="ORF">AM571_CH02298</name>
</gene>
<organism evidence="1 2">
    <name type="scientific">Rhizobium etli 8C-3</name>
    <dbReference type="NCBI Taxonomy" id="538025"/>
    <lineage>
        <taxon>Bacteria</taxon>
        <taxon>Pseudomonadati</taxon>
        <taxon>Pseudomonadota</taxon>
        <taxon>Alphaproteobacteria</taxon>
        <taxon>Hyphomicrobiales</taxon>
        <taxon>Rhizobiaceae</taxon>
        <taxon>Rhizobium/Agrobacterium group</taxon>
        <taxon>Rhizobium</taxon>
    </lineage>
</organism>
<sequence>MSSEKFKTNEAAAYIGKSASWLNKTRMTGIGPVYMKIGGGVVYAKSDLDAFLAGARRTAVYAHANDNKRAATAA</sequence>
<dbReference type="AlphaFoldDB" id="A0A1L5P4P3"/>
<evidence type="ECO:0000313" key="1">
    <source>
        <dbReference type="EMBL" id="APO75107.1"/>
    </source>
</evidence>
<accession>A0A1L5P4P3</accession>
<name>A0A1L5P4P3_RHIET</name>
<dbReference type="Proteomes" id="UP000185109">
    <property type="component" value="Chromosome"/>
</dbReference>
<evidence type="ECO:0000313" key="2">
    <source>
        <dbReference type="Proteomes" id="UP000185109"/>
    </source>
</evidence>